<dbReference type="PANTHER" id="PTHR46698:SF3">
    <property type="entry name" value="TENECTIN ISOFORM 1-RELATED"/>
    <property type="match status" value="1"/>
</dbReference>
<feature type="region of interest" description="Disordered" evidence="4">
    <location>
        <begin position="245"/>
        <end position="267"/>
    </location>
</feature>
<keyword evidence="2" id="KW-0964">Secreted</keyword>
<feature type="region of interest" description="Disordered" evidence="4">
    <location>
        <begin position="621"/>
        <end position="671"/>
    </location>
</feature>
<name>A0A4C1V0K2_EUMVA</name>
<comment type="caution">
    <text evidence="6">The sequence shown here is derived from an EMBL/GenBank/DDBJ whole genome shotgun (WGS) entry which is preliminary data.</text>
</comment>
<feature type="compositionally biased region" description="Low complexity" evidence="4">
    <location>
        <begin position="621"/>
        <end position="642"/>
    </location>
</feature>
<sequence length="814" mass="84986">MEANENASESPCIIDHFTVKSLVPVRRGLAPPVSRTRCQSRFTDSAGSEFADTVAGTDAVAPPHGCVEAGTVYAEGSPLASSTECERCFCLGGRRRCVRPRCLTPPAGCGAAPAAGACCPQRYYCQHHNASALSSTTESSNRSGECTVKGKRVAEGELVPGEPCVHCYCLHGAVLCQPAACAQTLLDCQPLLQPGHCCPHRYRCPPRLHTSLPAPTGRSRALDAFDPATAPISSTLNLTMTLDDPREHVSTHNDSTSTNGDSTETAVDETIQPDGSIRVVVNGSVDCTAELADAGDDIITEAAFLDRDSFVVNVTSSLRTNSSRPAAPPAPAARPPAPPPASAHNEYDYDYNEATLPPSLPNLKIIPFVAADAVVQREERPASSVADRRRGDPSPAYAPLPAPPSADHRRDDTLPAYVPPPAPPSAEHRRDDALPAYAPLPPPAARPSSPTRPTTATPPIGLFSPPAHIEGGFVPKGASFDSDEPAPSAAPAPAPPTTLFTQNPIGSGTCTTADGETVKNGASVSVMCDECACARGRLRCARRPCRTPPACHRSPLETTLALRDASLDTYCCGELVCNHERNITTTESSVEKGTEQTTNFPPQTNASELVTAKFAQISTVSTTPRSAAGAPTAAAATAASTTLDRNATAAPSRPPASARPAQDYAEEEDDEGFSFGNVLQLLLSDSYGTTSATTTTRAPGTSRATLAASSSVSPTTARTTVAEPSIAISNRIDHLLLGESTSIRRTTPRSTTARAPPAPAPDAAVSGGGLLSKLAGCNIYGRMYRVGRIIAELSSACAECRCTELGVQCRALRC</sequence>
<feature type="compositionally biased region" description="Low complexity" evidence="4">
    <location>
        <begin position="446"/>
        <end position="459"/>
    </location>
</feature>
<feature type="region of interest" description="Disordered" evidence="4">
    <location>
        <begin position="377"/>
        <end position="495"/>
    </location>
</feature>
<keyword evidence="7" id="KW-1185">Reference proteome</keyword>
<feature type="compositionally biased region" description="Low complexity" evidence="4">
    <location>
        <begin position="649"/>
        <end position="661"/>
    </location>
</feature>
<dbReference type="SUPFAM" id="SSF57603">
    <property type="entry name" value="FnI-like domain"/>
    <property type="match status" value="2"/>
</dbReference>
<dbReference type="SMART" id="SM00214">
    <property type="entry name" value="VWC"/>
    <property type="match status" value="2"/>
</dbReference>
<evidence type="ECO:0000259" key="5">
    <source>
        <dbReference type="PROSITE" id="PS50184"/>
    </source>
</evidence>
<evidence type="ECO:0000256" key="4">
    <source>
        <dbReference type="SAM" id="MobiDB-lite"/>
    </source>
</evidence>
<feature type="region of interest" description="Disordered" evidence="4">
    <location>
        <begin position="690"/>
        <end position="718"/>
    </location>
</feature>
<gene>
    <name evidence="6" type="primary">FRAS1</name>
    <name evidence="6" type="ORF">EVAR_21064_1</name>
</gene>
<accession>A0A4C1V0K2</accession>
<proteinExistence type="predicted"/>
<protein>
    <submittedName>
        <fullName evidence="6">Extracellular matrix protein FRAS1</fullName>
    </submittedName>
</protein>
<evidence type="ECO:0000313" key="7">
    <source>
        <dbReference type="Proteomes" id="UP000299102"/>
    </source>
</evidence>
<evidence type="ECO:0000256" key="3">
    <source>
        <dbReference type="ARBA" id="ARBA00022729"/>
    </source>
</evidence>
<feature type="region of interest" description="Disordered" evidence="4">
    <location>
        <begin position="318"/>
        <end position="347"/>
    </location>
</feature>
<dbReference type="InterPro" id="IPR052424">
    <property type="entry name" value="Kielin_Chordin-BMP_Reg"/>
</dbReference>
<dbReference type="PANTHER" id="PTHR46698">
    <property type="entry name" value="CROSSVEINLESS 2"/>
    <property type="match status" value="1"/>
</dbReference>
<dbReference type="Gene3D" id="6.20.200.20">
    <property type="match status" value="1"/>
</dbReference>
<feature type="region of interest" description="Disordered" evidence="4">
    <location>
        <begin position="586"/>
        <end position="606"/>
    </location>
</feature>
<evidence type="ECO:0000256" key="2">
    <source>
        <dbReference type="ARBA" id="ARBA00022525"/>
    </source>
</evidence>
<dbReference type="GO" id="GO:0005576">
    <property type="term" value="C:extracellular region"/>
    <property type="evidence" value="ECO:0007669"/>
    <property type="project" value="UniProtKB-SubCell"/>
</dbReference>
<comment type="subcellular location">
    <subcellularLocation>
        <location evidence="1">Secreted</location>
    </subcellularLocation>
</comment>
<dbReference type="OrthoDB" id="7482456at2759"/>
<feature type="compositionally biased region" description="Polar residues" evidence="4">
    <location>
        <begin position="595"/>
        <end position="606"/>
    </location>
</feature>
<feature type="compositionally biased region" description="Polar residues" evidence="4">
    <location>
        <begin position="707"/>
        <end position="718"/>
    </location>
</feature>
<dbReference type="EMBL" id="BGZK01000254">
    <property type="protein sequence ID" value="GBP32030.1"/>
    <property type="molecule type" value="Genomic_DNA"/>
</dbReference>
<dbReference type="STRING" id="151549.A0A4C1V0K2"/>
<reference evidence="6 7" key="1">
    <citation type="journal article" date="2019" name="Commun. Biol.">
        <title>The bagworm genome reveals a unique fibroin gene that provides high tensile strength.</title>
        <authorList>
            <person name="Kono N."/>
            <person name="Nakamura H."/>
            <person name="Ohtoshi R."/>
            <person name="Tomita M."/>
            <person name="Numata K."/>
            <person name="Arakawa K."/>
        </authorList>
    </citation>
    <scope>NUCLEOTIDE SEQUENCE [LARGE SCALE GENOMIC DNA]</scope>
</reference>
<feature type="domain" description="VWFC" evidence="5">
    <location>
        <begin position="144"/>
        <end position="205"/>
    </location>
</feature>
<feature type="compositionally biased region" description="Low complexity" evidence="4">
    <location>
        <begin position="690"/>
        <end position="705"/>
    </location>
</feature>
<feature type="compositionally biased region" description="Basic and acidic residues" evidence="4">
    <location>
        <begin position="377"/>
        <end position="392"/>
    </location>
</feature>
<evidence type="ECO:0000313" key="6">
    <source>
        <dbReference type="EMBL" id="GBP32030.1"/>
    </source>
</evidence>
<dbReference type="AlphaFoldDB" id="A0A4C1V0K2"/>
<dbReference type="PROSITE" id="PS50184">
    <property type="entry name" value="VWFC_2"/>
    <property type="match status" value="1"/>
</dbReference>
<organism evidence="6 7">
    <name type="scientific">Eumeta variegata</name>
    <name type="common">Bagworm moth</name>
    <name type="synonym">Eumeta japonica</name>
    <dbReference type="NCBI Taxonomy" id="151549"/>
    <lineage>
        <taxon>Eukaryota</taxon>
        <taxon>Metazoa</taxon>
        <taxon>Ecdysozoa</taxon>
        <taxon>Arthropoda</taxon>
        <taxon>Hexapoda</taxon>
        <taxon>Insecta</taxon>
        <taxon>Pterygota</taxon>
        <taxon>Neoptera</taxon>
        <taxon>Endopterygota</taxon>
        <taxon>Lepidoptera</taxon>
        <taxon>Glossata</taxon>
        <taxon>Ditrysia</taxon>
        <taxon>Tineoidea</taxon>
        <taxon>Psychidae</taxon>
        <taxon>Oiketicinae</taxon>
        <taxon>Eumeta</taxon>
    </lineage>
</organism>
<dbReference type="InterPro" id="IPR001007">
    <property type="entry name" value="VWF_dom"/>
</dbReference>
<keyword evidence="3" id="KW-0732">Signal</keyword>
<dbReference type="Proteomes" id="UP000299102">
    <property type="component" value="Unassembled WGS sequence"/>
</dbReference>
<feature type="compositionally biased region" description="Polar residues" evidence="4">
    <location>
        <begin position="252"/>
        <end position="265"/>
    </location>
</feature>
<feature type="compositionally biased region" description="Pro residues" evidence="4">
    <location>
        <begin position="326"/>
        <end position="341"/>
    </location>
</feature>
<evidence type="ECO:0000256" key="1">
    <source>
        <dbReference type="ARBA" id="ARBA00004613"/>
    </source>
</evidence>